<organism evidence="2 3">
    <name type="scientific">Blastococcus brunescens</name>
    <dbReference type="NCBI Taxonomy" id="1564165"/>
    <lineage>
        <taxon>Bacteria</taxon>
        <taxon>Bacillati</taxon>
        <taxon>Actinomycetota</taxon>
        <taxon>Actinomycetes</taxon>
        <taxon>Geodermatophilales</taxon>
        <taxon>Geodermatophilaceae</taxon>
        <taxon>Blastococcus</taxon>
    </lineage>
</organism>
<evidence type="ECO:0000313" key="2">
    <source>
        <dbReference type="EMBL" id="WRL62247.1"/>
    </source>
</evidence>
<keyword evidence="3" id="KW-1185">Reference proteome</keyword>
<dbReference type="RefSeq" id="WP_324273602.1">
    <property type="nucleotide sequence ID" value="NZ_CP141261.1"/>
</dbReference>
<reference evidence="2 3" key="1">
    <citation type="submission" date="2023-12" db="EMBL/GenBank/DDBJ databases">
        <title>Blastococcus brunescens sp. nov., an actonobacterium isolated from sandstone collected in sahara desert.</title>
        <authorList>
            <person name="Gtari M."/>
            <person name="Ghodhbane F."/>
        </authorList>
    </citation>
    <scope>NUCLEOTIDE SEQUENCE [LARGE SCALE GENOMIC DNA]</scope>
    <source>
        <strain evidence="2 3">BMG 8361</strain>
    </source>
</reference>
<feature type="transmembrane region" description="Helical" evidence="1">
    <location>
        <begin position="25"/>
        <end position="51"/>
    </location>
</feature>
<keyword evidence="1" id="KW-0472">Membrane</keyword>
<name>A0ABZ1AUJ3_9ACTN</name>
<gene>
    <name evidence="2" type="ORF">U6N30_19685</name>
</gene>
<evidence type="ECO:0000313" key="3">
    <source>
        <dbReference type="Proteomes" id="UP001324287"/>
    </source>
</evidence>
<keyword evidence="1" id="KW-1133">Transmembrane helix</keyword>
<accession>A0ABZ1AUJ3</accession>
<evidence type="ECO:0000256" key="1">
    <source>
        <dbReference type="SAM" id="Phobius"/>
    </source>
</evidence>
<proteinExistence type="predicted"/>
<dbReference type="Proteomes" id="UP001324287">
    <property type="component" value="Chromosome"/>
</dbReference>
<dbReference type="EMBL" id="CP141261">
    <property type="protein sequence ID" value="WRL62247.1"/>
    <property type="molecule type" value="Genomic_DNA"/>
</dbReference>
<sequence>MLALFVRREPVIGDKGRRTLVATKIWHLLAVVVGIGFVAGAVIAVLVRVFFVDIAATVDLGTGLRSTVVAAIQDRLGSAPLGHLFIERPVAWCVLAGLVAGLFALGATYLLYRAWAVASKRCERHVLESLRIDSGTIAMDDVLVEGLRRASIIQMAWESFRFSHDAIRQTLAGEL</sequence>
<protein>
    <submittedName>
        <fullName evidence="2">Uncharacterized protein</fullName>
    </submittedName>
</protein>
<feature type="transmembrane region" description="Helical" evidence="1">
    <location>
        <begin position="89"/>
        <end position="112"/>
    </location>
</feature>
<keyword evidence="1" id="KW-0812">Transmembrane</keyword>